<keyword evidence="15" id="KW-1185">Reference proteome</keyword>
<evidence type="ECO:0000256" key="1">
    <source>
        <dbReference type="ARBA" id="ARBA00003408"/>
    </source>
</evidence>
<dbReference type="OrthoDB" id="62420at2"/>
<evidence type="ECO:0000256" key="9">
    <source>
        <dbReference type="ARBA" id="ARBA00022989"/>
    </source>
</evidence>
<dbReference type="RefSeq" id="WP_109710831.1">
    <property type="nucleotide sequence ID" value="NZ_QGDS01000005.1"/>
</dbReference>
<accession>A0A315ZWP3</accession>
<dbReference type="PANTHER" id="PTHR43298:SF2">
    <property type="entry name" value="FMN_FAD EXPORTER YEEO-RELATED"/>
    <property type="match status" value="1"/>
</dbReference>
<dbReference type="PANTHER" id="PTHR43298">
    <property type="entry name" value="MULTIDRUG RESISTANCE PROTEIN NORM-RELATED"/>
    <property type="match status" value="1"/>
</dbReference>
<feature type="transmembrane region" description="Helical" evidence="13">
    <location>
        <begin position="162"/>
        <end position="183"/>
    </location>
</feature>
<evidence type="ECO:0000256" key="10">
    <source>
        <dbReference type="ARBA" id="ARBA00023065"/>
    </source>
</evidence>
<dbReference type="AlphaFoldDB" id="A0A315ZWP3"/>
<dbReference type="Pfam" id="PF01554">
    <property type="entry name" value="MatE"/>
    <property type="match status" value="2"/>
</dbReference>
<evidence type="ECO:0000256" key="6">
    <source>
        <dbReference type="ARBA" id="ARBA00022449"/>
    </source>
</evidence>
<gene>
    <name evidence="14" type="ORF">SAMN05216529_105157</name>
</gene>
<evidence type="ECO:0000256" key="13">
    <source>
        <dbReference type="SAM" id="Phobius"/>
    </source>
</evidence>
<evidence type="ECO:0000256" key="7">
    <source>
        <dbReference type="ARBA" id="ARBA00022475"/>
    </source>
</evidence>
<dbReference type="GO" id="GO:0005886">
    <property type="term" value="C:plasma membrane"/>
    <property type="evidence" value="ECO:0007669"/>
    <property type="project" value="UniProtKB-SubCell"/>
</dbReference>
<dbReference type="PIRSF" id="PIRSF006603">
    <property type="entry name" value="DinF"/>
    <property type="match status" value="1"/>
</dbReference>
<sequence length="445" mass="48475">MGKYDKEYLKIAMPSAAEGIFMILLSSADLIMVGTLGTKSIAAVSIFVQIKMILFCIARSLATAIMVLTARKAGMGKIQEAKDVLRQSFLTVVLFLSAIHVLFFLFIEKILWLAGADAVYLSRAVTYGKIALCGVFVSSISTVLQAALMGVGKTGIVMKVNITGNVMNVVMNGILILGIGPFPSLGVKGAGIAALTGTTVTFLYTAYVLRKGGIFQEKGKWMPERSYLKEFLPVFGGIFLEQGSERVGMVLYSRMAARLGTVPFVVHSICMNVCDIYYNFTQGMGKASTVLASRSGGKKSREDWEGYVKSGNKMSVIFSIVSFLVCFFFRDTILGFYTRDKAVAEMGSVIMIFVAAVSFPEAHAMICAGVLRGSGRTGQVALYSFISITVIRPIFTAFLIYQMKLGVYGAWISLVLDQVIRAVCSSILLKKLLMKLKDSFNIKEE</sequence>
<keyword evidence="7" id="KW-1003">Cell membrane</keyword>
<keyword evidence="5" id="KW-0813">Transport</keyword>
<evidence type="ECO:0000256" key="8">
    <source>
        <dbReference type="ARBA" id="ARBA00022692"/>
    </source>
</evidence>
<keyword evidence="10" id="KW-0406">Ion transport</keyword>
<name>A0A315ZWP3_9FIRM</name>
<keyword evidence="8 13" id="KW-0812">Transmembrane</keyword>
<dbReference type="GO" id="GO:0015297">
    <property type="term" value="F:antiporter activity"/>
    <property type="evidence" value="ECO:0007669"/>
    <property type="project" value="UniProtKB-KW"/>
</dbReference>
<feature type="transmembrane region" description="Helical" evidence="13">
    <location>
        <begin position="12"/>
        <end position="35"/>
    </location>
</feature>
<evidence type="ECO:0000256" key="11">
    <source>
        <dbReference type="ARBA" id="ARBA00023136"/>
    </source>
</evidence>
<evidence type="ECO:0000256" key="5">
    <source>
        <dbReference type="ARBA" id="ARBA00022448"/>
    </source>
</evidence>
<feature type="transmembrane region" description="Helical" evidence="13">
    <location>
        <begin position="380"/>
        <end position="401"/>
    </location>
</feature>
<evidence type="ECO:0000256" key="12">
    <source>
        <dbReference type="ARBA" id="ARBA00031636"/>
    </source>
</evidence>
<comment type="subcellular location">
    <subcellularLocation>
        <location evidence="2">Cell membrane</location>
        <topology evidence="2">Multi-pass membrane protein</topology>
    </subcellularLocation>
</comment>
<dbReference type="InterPro" id="IPR002528">
    <property type="entry name" value="MATE_fam"/>
</dbReference>
<evidence type="ECO:0000256" key="2">
    <source>
        <dbReference type="ARBA" id="ARBA00004651"/>
    </source>
</evidence>
<reference evidence="15" key="1">
    <citation type="submission" date="2017-07" db="EMBL/GenBank/DDBJ databases">
        <authorList>
            <person name="Varghese N."/>
            <person name="Submissions S."/>
        </authorList>
    </citation>
    <scope>NUCLEOTIDE SEQUENCE [LARGE SCALE GENOMIC DNA]</scope>
    <source>
        <strain evidence="15">NLAE-zl-C134</strain>
    </source>
</reference>
<dbReference type="GO" id="GO:0042910">
    <property type="term" value="F:xenobiotic transmembrane transporter activity"/>
    <property type="evidence" value="ECO:0007669"/>
    <property type="project" value="InterPro"/>
</dbReference>
<evidence type="ECO:0000313" key="15">
    <source>
        <dbReference type="Proteomes" id="UP000254051"/>
    </source>
</evidence>
<protein>
    <recommendedName>
        <fullName evidence="4">Probable multidrug resistance protein NorM</fullName>
    </recommendedName>
    <alternativeName>
        <fullName evidence="12">Multidrug-efflux transporter</fullName>
    </alternativeName>
</protein>
<feature type="transmembrane region" description="Helical" evidence="13">
    <location>
        <begin position="41"/>
        <end position="68"/>
    </location>
</feature>
<comment type="function">
    <text evidence="1">Multidrug efflux pump.</text>
</comment>
<organism evidence="14 15">
    <name type="scientific">Faecalicatena contorta</name>
    <dbReference type="NCBI Taxonomy" id="39482"/>
    <lineage>
        <taxon>Bacteria</taxon>
        <taxon>Bacillati</taxon>
        <taxon>Bacillota</taxon>
        <taxon>Clostridia</taxon>
        <taxon>Lachnospirales</taxon>
        <taxon>Lachnospiraceae</taxon>
        <taxon>Faecalicatena</taxon>
    </lineage>
</organism>
<dbReference type="GO" id="GO:0006811">
    <property type="term" value="P:monoatomic ion transport"/>
    <property type="evidence" value="ECO:0007669"/>
    <property type="project" value="UniProtKB-KW"/>
</dbReference>
<keyword evidence="6" id="KW-0050">Antiport</keyword>
<feature type="transmembrane region" description="Helical" evidence="13">
    <location>
        <begin position="349"/>
        <end position="371"/>
    </location>
</feature>
<feature type="transmembrane region" description="Helical" evidence="13">
    <location>
        <begin position="189"/>
        <end position="209"/>
    </location>
</feature>
<feature type="transmembrane region" description="Helical" evidence="13">
    <location>
        <begin position="316"/>
        <end position="337"/>
    </location>
</feature>
<dbReference type="Proteomes" id="UP000254051">
    <property type="component" value="Unassembled WGS sequence"/>
</dbReference>
<dbReference type="InterPro" id="IPR048279">
    <property type="entry name" value="MdtK-like"/>
</dbReference>
<evidence type="ECO:0000256" key="3">
    <source>
        <dbReference type="ARBA" id="ARBA00010199"/>
    </source>
</evidence>
<keyword evidence="11 13" id="KW-0472">Membrane</keyword>
<dbReference type="InterPro" id="IPR050222">
    <property type="entry name" value="MATE_MdtK"/>
</dbReference>
<feature type="transmembrane region" description="Helical" evidence="13">
    <location>
        <begin position="407"/>
        <end position="429"/>
    </location>
</feature>
<proteinExistence type="inferred from homology"/>
<comment type="similarity">
    <text evidence="3">Belongs to the multi antimicrobial extrusion (MATE) (TC 2.A.66.1) family.</text>
</comment>
<feature type="transmembrane region" description="Helical" evidence="13">
    <location>
        <begin position="89"/>
        <end position="107"/>
    </location>
</feature>
<dbReference type="EMBL" id="UHJJ01000005">
    <property type="protein sequence ID" value="SUQ14182.1"/>
    <property type="molecule type" value="Genomic_DNA"/>
</dbReference>
<dbReference type="NCBIfam" id="TIGR00797">
    <property type="entry name" value="matE"/>
    <property type="match status" value="1"/>
</dbReference>
<feature type="transmembrane region" description="Helical" evidence="13">
    <location>
        <begin position="127"/>
        <end position="150"/>
    </location>
</feature>
<keyword evidence="9 13" id="KW-1133">Transmembrane helix</keyword>
<evidence type="ECO:0000256" key="4">
    <source>
        <dbReference type="ARBA" id="ARBA00020268"/>
    </source>
</evidence>
<evidence type="ECO:0000313" key="14">
    <source>
        <dbReference type="EMBL" id="SUQ14182.1"/>
    </source>
</evidence>